<evidence type="ECO:0000313" key="1">
    <source>
        <dbReference type="EMBL" id="OBA77521.1"/>
    </source>
</evidence>
<proteinExistence type="predicted"/>
<comment type="caution">
    <text evidence="1">The sequence shown here is derived from an EMBL/GenBank/DDBJ whole genome shotgun (WGS) entry which is preliminary data.</text>
</comment>
<dbReference type="AlphaFoldDB" id="A0A1A0LXF2"/>
<dbReference type="InterPro" id="IPR036271">
    <property type="entry name" value="Tet_transcr_reg_TetR-rel_C_sf"/>
</dbReference>
<dbReference type="Gene3D" id="1.10.357.10">
    <property type="entry name" value="Tetracycline Repressor, domain 2"/>
    <property type="match status" value="1"/>
</dbReference>
<gene>
    <name evidence="1" type="ORF">A5642_05960</name>
</gene>
<dbReference type="Proteomes" id="UP000093962">
    <property type="component" value="Unassembled WGS sequence"/>
</dbReference>
<reference evidence="1 2" key="1">
    <citation type="submission" date="2016-06" db="EMBL/GenBank/DDBJ databases">
        <authorList>
            <person name="Kjaerup R.B."/>
            <person name="Dalgaard T.S."/>
            <person name="Juul-Madsen H.R."/>
        </authorList>
    </citation>
    <scope>NUCLEOTIDE SEQUENCE [LARGE SCALE GENOMIC DNA]</scope>
    <source>
        <strain evidence="1 2">1199456.5</strain>
    </source>
</reference>
<accession>A0A1A0LXF2</accession>
<organism evidence="1 2">
    <name type="scientific">Mycolicibacterium mucogenicum</name>
    <name type="common">Mycobacterium mucogenicum</name>
    <dbReference type="NCBI Taxonomy" id="56689"/>
    <lineage>
        <taxon>Bacteria</taxon>
        <taxon>Bacillati</taxon>
        <taxon>Actinomycetota</taxon>
        <taxon>Actinomycetes</taxon>
        <taxon>Mycobacteriales</taxon>
        <taxon>Mycobacteriaceae</taxon>
        <taxon>Mycolicibacterium</taxon>
    </lineage>
</organism>
<protein>
    <recommendedName>
        <fullName evidence="3">TetR family transcriptional regulator</fullName>
    </recommendedName>
</protein>
<dbReference type="EMBL" id="LZSF01000277">
    <property type="protein sequence ID" value="OBA77521.1"/>
    <property type="molecule type" value="Genomic_DNA"/>
</dbReference>
<name>A0A1A0LXF2_MYCMU</name>
<evidence type="ECO:0008006" key="3">
    <source>
        <dbReference type="Google" id="ProtNLM"/>
    </source>
</evidence>
<evidence type="ECO:0000313" key="2">
    <source>
        <dbReference type="Proteomes" id="UP000093962"/>
    </source>
</evidence>
<dbReference type="SUPFAM" id="SSF48498">
    <property type="entry name" value="Tetracyclin repressor-like, C-terminal domain"/>
    <property type="match status" value="1"/>
</dbReference>
<sequence>MNPVVNYQELLSDELRSAARQLRHAATQSTCPIERILSYTATMIDYVYPVERCGRASALAAVWLERSGRHADQNDALVDELIEPLRDAIRVGCRSGEMSSQCPDDDAQSIFHLVTGMIVTQAALGRRASPEYLKETTRTAVAHALGFAAP</sequence>
<dbReference type="RefSeq" id="WP_061007039.1">
    <property type="nucleotide sequence ID" value="NZ_LSKA01000533.1"/>
</dbReference>